<accession>A0A060SUW2</accession>
<reference evidence="2" key="1">
    <citation type="submission" date="2014-01" db="EMBL/GenBank/DDBJ databases">
        <title>The genome of the white-rot fungus Pycnoporus cinnabarinus: a basidiomycete model with a versatile arsenal for lignocellulosic biomass breakdown.</title>
        <authorList>
            <person name="Levasseur A."/>
            <person name="Lomascolo A."/>
            <person name="Ruiz-Duenas F.J."/>
            <person name="Uzan E."/>
            <person name="Piumi F."/>
            <person name="Kues U."/>
            <person name="Ram A.F.J."/>
            <person name="Murat C."/>
            <person name="Haon M."/>
            <person name="Benoit I."/>
            <person name="Arfi Y."/>
            <person name="Chevret D."/>
            <person name="Drula E."/>
            <person name="Kwon M.J."/>
            <person name="Gouret P."/>
            <person name="Lesage-Meessen L."/>
            <person name="Lombard V."/>
            <person name="Mariette J."/>
            <person name="Noirot C."/>
            <person name="Park J."/>
            <person name="Patyshakuliyeva A."/>
            <person name="Wieneger R.A.B."/>
            <person name="Wosten H.A.B."/>
            <person name="Martin F."/>
            <person name="Coutinho P.M."/>
            <person name="de Vries R."/>
            <person name="Martinez A.T."/>
            <person name="Klopp C."/>
            <person name="Pontarotti P."/>
            <person name="Henrissat B."/>
            <person name="Record E."/>
        </authorList>
    </citation>
    <scope>NUCLEOTIDE SEQUENCE [LARGE SCALE GENOMIC DNA]</scope>
    <source>
        <strain evidence="2">BRFM137</strain>
    </source>
</reference>
<dbReference type="AlphaFoldDB" id="A0A060SUW2"/>
<evidence type="ECO:0000313" key="3">
    <source>
        <dbReference type="Proteomes" id="UP000029665"/>
    </source>
</evidence>
<dbReference type="HOGENOM" id="CLU_2078705_0_0_1"/>
<evidence type="ECO:0000256" key="1">
    <source>
        <dbReference type="SAM" id="MobiDB-lite"/>
    </source>
</evidence>
<gene>
    <name evidence="2" type="ORF">BN946_scf184736.g1</name>
</gene>
<keyword evidence="3" id="KW-1185">Reference proteome</keyword>
<feature type="compositionally biased region" description="Low complexity" evidence="1">
    <location>
        <begin position="94"/>
        <end position="109"/>
    </location>
</feature>
<feature type="non-terminal residue" evidence="2">
    <location>
        <position position="1"/>
    </location>
</feature>
<feature type="non-terminal residue" evidence="2">
    <location>
        <position position="118"/>
    </location>
</feature>
<dbReference type="EMBL" id="CCBP010000709">
    <property type="protein sequence ID" value="CDO78185.1"/>
    <property type="molecule type" value="Genomic_DNA"/>
</dbReference>
<comment type="caution">
    <text evidence="2">The sequence shown here is derived from an EMBL/GenBank/DDBJ whole genome shotgun (WGS) entry which is preliminary data.</text>
</comment>
<dbReference type="Proteomes" id="UP000029665">
    <property type="component" value="Unassembled WGS sequence"/>
</dbReference>
<name>A0A060SUW2_PYCCI</name>
<feature type="region of interest" description="Disordered" evidence="1">
    <location>
        <begin position="1"/>
        <end position="21"/>
    </location>
</feature>
<proteinExistence type="predicted"/>
<evidence type="ECO:0000313" key="2">
    <source>
        <dbReference type="EMBL" id="CDO78185.1"/>
    </source>
</evidence>
<protein>
    <submittedName>
        <fullName evidence="2">Uncharacterized protein</fullName>
    </submittedName>
</protein>
<sequence>GRTRRPDLGRAPAVEPEHAPGLPALGLGRLDVGHRRRRRFRVRVRVSALCSWGALPLYARRARRGVGGVGRRRGRRRRGRGGGGEQAVHDRATAADAVPGASRAPAARAARVRAHGAA</sequence>
<organism evidence="2 3">
    <name type="scientific">Pycnoporus cinnabarinus</name>
    <name type="common">Cinnabar-red polypore</name>
    <name type="synonym">Trametes cinnabarina</name>
    <dbReference type="NCBI Taxonomy" id="5643"/>
    <lineage>
        <taxon>Eukaryota</taxon>
        <taxon>Fungi</taxon>
        <taxon>Dikarya</taxon>
        <taxon>Basidiomycota</taxon>
        <taxon>Agaricomycotina</taxon>
        <taxon>Agaricomycetes</taxon>
        <taxon>Polyporales</taxon>
        <taxon>Polyporaceae</taxon>
        <taxon>Trametes</taxon>
    </lineage>
</organism>
<feature type="compositionally biased region" description="Basic residues" evidence="1">
    <location>
        <begin position="63"/>
        <end position="80"/>
    </location>
</feature>
<feature type="region of interest" description="Disordered" evidence="1">
    <location>
        <begin position="63"/>
        <end position="118"/>
    </location>
</feature>